<dbReference type="GO" id="GO:0016758">
    <property type="term" value="F:hexosyltransferase activity"/>
    <property type="evidence" value="ECO:0007669"/>
    <property type="project" value="UniProtKB-ARBA"/>
</dbReference>
<evidence type="ECO:0000313" key="5">
    <source>
        <dbReference type="Proteomes" id="UP000322362"/>
    </source>
</evidence>
<feature type="domain" description="Glycosyltransferase 2-like" evidence="3">
    <location>
        <begin position="8"/>
        <end position="142"/>
    </location>
</feature>
<evidence type="ECO:0000256" key="1">
    <source>
        <dbReference type="ARBA" id="ARBA00022676"/>
    </source>
</evidence>
<accession>A0A5D4H6Y3</accession>
<dbReference type="Gene3D" id="3.90.550.10">
    <property type="entry name" value="Spore Coat Polysaccharide Biosynthesis Protein SpsA, Chain A"/>
    <property type="match status" value="1"/>
</dbReference>
<keyword evidence="2 4" id="KW-0808">Transferase</keyword>
<keyword evidence="5" id="KW-1185">Reference proteome</keyword>
<evidence type="ECO:0000259" key="3">
    <source>
        <dbReference type="Pfam" id="PF00535"/>
    </source>
</evidence>
<dbReference type="PANTHER" id="PTHR22916">
    <property type="entry name" value="GLYCOSYLTRANSFERASE"/>
    <property type="match status" value="1"/>
</dbReference>
<keyword evidence="1" id="KW-0328">Glycosyltransferase</keyword>
<name>A0A5D4H6Y3_9SPHI</name>
<dbReference type="InterPro" id="IPR001173">
    <property type="entry name" value="Glyco_trans_2-like"/>
</dbReference>
<reference evidence="4 5" key="1">
    <citation type="submission" date="2019-08" db="EMBL/GenBank/DDBJ databases">
        <title>Phlebobacter frassis gen. nov. sp. nov., a new member of family Sphingobacteriaceae isolated from sand fly rearing media.</title>
        <authorList>
            <person name="Kakumanu M.L."/>
            <person name="Marayati B.F."/>
            <person name="Wada-Katsumata A."/>
            <person name="Wasserberg G."/>
            <person name="Schal C."/>
            <person name="Apperson C.S."/>
            <person name="Ponnusamy L."/>
        </authorList>
    </citation>
    <scope>NUCLEOTIDE SEQUENCE [LARGE SCALE GENOMIC DNA]</scope>
    <source>
        <strain evidence="4 5">SSI9</strain>
    </source>
</reference>
<dbReference type="EMBL" id="VTAV01000004">
    <property type="protein sequence ID" value="TYR36526.1"/>
    <property type="molecule type" value="Genomic_DNA"/>
</dbReference>
<dbReference type="Pfam" id="PF00535">
    <property type="entry name" value="Glycos_transf_2"/>
    <property type="match status" value="1"/>
</dbReference>
<dbReference type="RefSeq" id="WP_148918783.1">
    <property type="nucleotide sequence ID" value="NZ_VTAV01000004.1"/>
</dbReference>
<dbReference type="AlphaFoldDB" id="A0A5D4H6Y3"/>
<comment type="caution">
    <text evidence="4">The sequence shown here is derived from an EMBL/GenBank/DDBJ whole genome shotgun (WGS) entry which is preliminary data.</text>
</comment>
<gene>
    <name evidence="4" type="ORF">FXV77_08455</name>
</gene>
<dbReference type="PANTHER" id="PTHR22916:SF51">
    <property type="entry name" value="GLYCOSYLTRANSFERASE EPSH-RELATED"/>
    <property type="match status" value="1"/>
</dbReference>
<sequence length="332" mass="39038">MVKDSYVSIIIPVYNAADTLHTCLAALEKQSYDYLELIFVNDCSQDASLHVIEDFEKAMGHRDNLVIKVINHEANQGVAAARNSGLEHAGGDYIYYVDADDRLDENAIELAIHEAERTGADIIGFDWYLAFAKKERLMRQPYFSTPHGAITQMLNGRMRWNLWLFLVKRSLYEKNRIRFIPKMNMGEDMMVMFKLFSLAERVSYLPLALYHYGQLNPASLTKVYSDKHIQEVTENIKEVERFFLTGVHAEYVGEKLGLLKLNIKLPLLISNQNNRYQKWCTWFPEVNKYAWRNNVQSLRIRLIQWGAWRKQFWMIKLHYYLIIRMVYGVLYK</sequence>
<organism evidence="4 5">
    <name type="scientific">Sphingobacterium phlebotomi</name>
    <dbReference type="NCBI Taxonomy" id="2605433"/>
    <lineage>
        <taxon>Bacteria</taxon>
        <taxon>Pseudomonadati</taxon>
        <taxon>Bacteroidota</taxon>
        <taxon>Sphingobacteriia</taxon>
        <taxon>Sphingobacteriales</taxon>
        <taxon>Sphingobacteriaceae</taxon>
        <taxon>Sphingobacterium</taxon>
    </lineage>
</organism>
<dbReference type="InterPro" id="IPR029044">
    <property type="entry name" value="Nucleotide-diphossugar_trans"/>
</dbReference>
<dbReference type="SUPFAM" id="SSF53448">
    <property type="entry name" value="Nucleotide-diphospho-sugar transferases"/>
    <property type="match status" value="1"/>
</dbReference>
<protein>
    <submittedName>
        <fullName evidence="4">Glycosyltransferase family 2 protein</fullName>
    </submittedName>
</protein>
<dbReference type="Proteomes" id="UP000322362">
    <property type="component" value="Unassembled WGS sequence"/>
</dbReference>
<proteinExistence type="predicted"/>
<evidence type="ECO:0000256" key="2">
    <source>
        <dbReference type="ARBA" id="ARBA00022679"/>
    </source>
</evidence>
<evidence type="ECO:0000313" key="4">
    <source>
        <dbReference type="EMBL" id="TYR36526.1"/>
    </source>
</evidence>
<dbReference type="CDD" id="cd00761">
    <property type="entry name" value="Glyco_tranf_GTA_type"/>
    <property type="match status" value="1"/>
</dbReference>